<dbReference type="HOGENOM" id="CLU_2360430_0_0_1"/>
<dbReference type="GeneID" id="5967631"/>
<dbReference type="EMBL" id="CH445325">
    <property type="protein sequence ID" value="EAT91531.1"/>
    <property type="molecule type" value="Genomic_DNA"/>
</dbReference>
<organism evidence="1 2">
    <name type="scientific">Phaeosphaeria nodorum (strain SN15 / ATCC MYA-4574 / FGSC 10173)</name>
    <name type="common">Glume blotch fungus</name>
    <name type="synonym">Parastagonospora nodorum</name>
    <dbReference type="NCBI Taxonomy" id="321614"/>
    <lineage>
        <taxon>Eukaryota</taxon>
        <taxon>Fungi</taxon>
        <taxon>Dikarya</taxon>
        <taxon>Ascomycota</taxon>
        <taxon>Pezizomycotina</taxon>
        <taxon>Dothideomycetes</taxon>
        <taxon>Pleosporomycetidae</taxon>
        <taxon>Pleosporales</taxon>
        <taxon>Pleosporineae</taxon>
        <taxon>Phaeosphaeriaceae</taxon>
        <taxon>Parastagonospora</taxon>
    </lineage>
</organism>
<proteinExistence type="predicted"/>
<dbReference type="AlphaFoldDB" id="Q0V7H8"/>
<name>Q0V7H8_PHANO</name>
<gene>
    <name evidence="1" type="ORF">SNOG_00036</name>
</gene>
<protein>
    <submittedName>
        <fullName evidence="1">Uncharacterized protein</fullName>
    </submittedName>
</protein>
<evidence type="ECO:0000313" key="2">
    <source>
        <dbReference type="Proteomes" id="UP000001055"/>
    </source>
</evidence>
<evidence type="ECO:0000313" key="1">
    <source>
        <dbReference type="EMBL" id="EAT91531.1"/>
    </source>
</evidence>
<accession>Q0V7H8</accession>
<sequence length="96" mass="10589">MANQFSVDPARDDYVSGKCLLTMQHVSLKRFVLATITQSWKAAHKHMPASISLFLFFWKACMEHGSPGACGVPSPALIAPPRYKVGMTALCHRLSQ</sequence>
<dbReference type="KEGG" id="pno:SNOG_00036"/>
<dbReference type="InParanoid" id="Q0V7H8"/>
<dbReference type="Proteomes" id="UP000001055">
    <property type="component" value="Unassembled WGS sequence"/>
</dbReference>
<reference evidence="2" key="1">
    <citation type="journal article" date="2007" name="Plant Cell">
        <title>Dothideomycete-plant interactions illuminated by genome sequencing and EST analysis of the wheat pathogen Stagonospora nodorum.</title>
        <authorList>
            <person name="Hane J.K."/>
            <person name="Lowe R.G."/>
            <person name="Solomon P.S."/>
            <person name="Tan K.C."/>
            <person name="Schoch C.L."/>
            <person name="Spatafora J.W."/>
            <person name="Crous P.W."/>
            <person name="Kodira C."/>
            <person name="Birren B.W."/>
            <person name="Galagan J.E."/>
            <person name="Torriani S.F."/>
            <person name="McDonald B.A."/>
            <person name="Oliver R.P."/>
        </authorList>
    </citation>
    <scope>NUCLEOTIDE SEQUENCE [LARGE SCALE GENOMIC DNA]</scope>
    <source>
        <strain evidence="2">SN15 / ATCC MYA-4574 / FGSC 10173</strain>
    </source>
</reference>
<dbReference type="RefSeq" id="XP_001790734.1">
    <property type="nucleotide sequence ID" value="XM_001790682.1"/>
</dbReference>